<gene>
    <name evidence="1" type="ORF">MPRM_16150</name>
</gene>
<evidence type="ECO:0000313" key="1">
    <source>
        <dbReference type="EMBL" id="BBZ44334.1"/>
    </source>
</evidence>
<sequence>MPTPNPTGWLNKLDRSDLADMLYDPEPAVELLRGLRAVLTTWWNELSEDVQDGLRDNKAGIVSGAYREDVAALGPLGEIDSWGRDLRSDFRLPLVVWAFLDFMNSEQRK</sequence>
<protein>
    <submittedName>
        <fullName evidence="1">Uncharacterized protein</fullName>
    </submittedName>
</protein>
<dbReference type="AlphaFoldDB" id="A0A7I7YT73"/>
<accession>A0A7I7YT73</accession>
<evidence type="ECO:0000313" key="2">
    <source>
        <dbReference type="Proteomes" id="UP000467105"/>
    </source>
</evidence>
<proteinExistence type="predicted"/>
<organism evidence="1 2">
    <name type="scientific">Mycobacterium parmense</name>
    <dbReference type="NCBI Taxonomy" id="185642"/>
    <lineage>
        <taxon>Bacteria</taxon>
        <taxon>Bacillati</taxon>
        <taxon>Actinomycetota</taxon>
        <taxon>Actinomycetes</taxon>
        <taxon>Mycobacteriales</taxon>
        <taxon>Mycobacteriaceae</taxon>
        <taxon>Mycobacterium</taxon>
        <taxon>Mycobacterium simiae complex</taxon>
    </lineage>
</organism>
<reference evidence="1 2" key="1">
    <citation type="journal article" date="2019" name="Emerg. Microbes Infect.">
        <title>Comprehensive subspecies identification of 175 nontuberculous mycobacteria species based on 7547 genomic profiles.</title>
        <authorList>
            <person name="Matsumoto Y."/>
            <person name="Kinjo T."/>
            <person name="Motooka D."/>
            <person name="Nabeya D."/>
            <person name="Jung N."/>
            <person name="Uechi K."/>
            <person name="Horii T."/>
            <person name="Iida T."/>
            <person name="Fujita J."/>
            <person name="Nakamura S."/>
        </authorList>
    </citation>
    <scope>NUCLEOTIDE SEQUENCE [LARGE SCALE GENOMIC DNA]</scope>
    <source>
        <strain evidence="1 2">JCM 14742</strain>
    </source>
</reference>
<name>A0A7I7YT73_9MYCO</name>
<dbReference type="Proteomes" id="UP000467105">
    <property type="component" value="Chromosome"/>
</dbReference>
<keyword evidence="2" id="KW-1185">Reference proteome</keyword>
<dbReference type="RefSeq" id="WP_085271591.1">
    <property type="nucleotide sequence ID" value="NZ_AP022614.1"/>
</dbReference>
<dbReference type="EMBL" id="AP022614">
    <property type="protein sequence ID" value="BBZ44334.1"/>
    <property type="molecule type" value="Genomic_DNA"/>
</dbReference>